<accession>A0A8H7BF22</accession>
<sequence length="379" mass="43375">MVTCAPASMGNSEIEAAEINSAGQVIPLEISENFQPFNWKNEESETTVDRTFTIDLAEPAQLQITDYKMGGDQFEVLDNGKSLGKTSEAVASTESAFAGTAEEALQDEHFSQGVFPLEAGKHEITIRVADTPYEVGSGALRVVQQLQALYHKKGSKHKKGKGGWKDHDDDDWGKKGKWDDDDDWGHKGKWDDDDDDDDWGHKGWKGKGKDGWKDDDDDWGHKGKWDDDDDDDWGKKGKWDDDDDWGKKGKWDDDEDWGKKGKWDDDEDWGHKGWKGKGGWKDEDDDDWGHKDWDHKDWDHKDWDHKGWDNKKWDDKKTVYVYYTVPSPVTTTVISEHTEHPGHPTPVYHPYIHPQRVPTITLTSTTGTTTVYETFTNYK</sequence>
<reference evidence="2" key="1">
    <citation type="submission" date="2020-01" db="EMBL/GenBank/DDBJ databases">
        <title>Genome Sequencing of Three Apophysomyces-Like Fungal Strains Confirms a Novel Fungal Genus in the Mucoromycota with divergent Burkholderia-like Endosymbiotic Bacteria.</title>
        <authorList>
            <person name="Stajich J.E."/>
            <person name="Macias A.M."/>
            <person name="Carter-House D."/>
            <person name="Lovett B."/>
            <person name="Kasson L.R."/>
            <person name="Berry K."/>
            <person name="Grigoriev I."/>
            <person name="Chang Y."/>
            <person name="Spatafora J."/>
            <person name="Kasson M.T."/>
        </authorList>
    </citation>
    <scope>NUCLEOTIDE SEQUENCE</scope>
    <source>
        <strain evidence="2">NRRL A-21654</strain>
    </source>
</reference>
<feature type="compositionally biased region" description="Basic and acidic residues" evidence="1">
    <location>
        <begin position="163"/>
        <end position="190"/>
    </location>
</feature>
<name>A0A8H7BF22_9FUNG</name>
<dbReference type="EMBL" id="JABAYA010000306">
    <property type="protein sequence ID" value="KAF7721104.1"/>
    <property type="molecule type" value="Genomic_DNA"/>
</dbReference>
<evidence type="ECO:0000313" key="2">
    <source>
        <dbReference type="EMBL" id="KAF7721104.1"/>
    </source>
</evidence>
<comment type="caution">
    <text evidence="2">The sequence shown here is derived from an EMBL/GenBank/DDBJ whole genome shotgun (WGS) entry which is preliminary data.</text>
</comment>
<feature type="compositionally biased region" description="Basic and acidic residues" evidence="1">
    <location>
        <begin position="233"/>
        <end position="261"/>
    </location>
</feature>
<feature type="region of interest" description="Disordered" evidence="1">
    <location>
        <begin position="153"/>
        <end position="261"/>
    </location>
</feature>
<evidence type="ECO:0000313" key="3">
    <source>
        <dbReference type="Proteomes" id="UP000605846"/>
    </source>
</evidence>
<organism evidence="2 3">
    <name type="scientific">Apophysomyces ossiformis</name>
    <dbReference type="NCBI Taxonomy" id="679940"/>
    <lineage>
        <taxon>Eukaryota</taxon>
        <taxon>Fungi</taxon>
        <taxon>Fungi incertae sedis</taxon>
        <taxon>Mucoromycota</taxon>
        <taxon>Mucoromycotina</taxon>
        <taxon>Mucoromycetes</taxon>
        <taxon>Mucorales</taxon>
        <taxon>Mucorineae</taxon>
        <taxon>Mucoraceae</taxon>
        <taxon>Apophysomyces</taxon>
    </lineage>
</organism>
<gene>
    <name evidence="2" type="ORF">EC973_005405</name>
</gene>
<proteinExistence type="predicted"/>
<keyword evidence="3" id="KW-1185">Reference proteome</keyword>
<dbReference type="Proteomes" id="UP000605846">
    <property type="component" value="Unassembled WGS sequence"/>
</dbReference>
<dbReference type="AlphaFoldDB" id="A0A8H7BF22"/>
<protein>
    <submittedName>
        <fullName evidence="2">Uncharacterized protein</fullName>
    </submittedName>
</protein>
<evidence type="ECO:0000256" key="1">
    <source>
        <dbReference type="SAM" id="MobiDB-lite"/>
    </source>
</evidence>
<feature type="compositionally biased region" description="Basic residues" evidence="1">
    <location>
        <begin position="153"/>
        <end position="162"/>
    </location>
</feature>
<dbReference type="OrthoDB" id="5426307at2759"/>